<dbReference type="EMBL" id="BOQE01000001">
    <property type="protein sequence ID" value="GIM47004.1"/>
    <property type="molecule type" value="Genomic_DNA"/>
</dbReference>
<dbReference type="RefSeq" id="WP_282200031.1">
    <property type="nucleotide sequence ID" value="NZ_BOQE01000001.1"/>
</dbReference>
<comment type="caution">
    <text evidence="2">The sequence shown here is derived from an EMBL/GenBank/DDBJ whole genome shotgun (WGS) entry which is preliminary data.</text>
</comment>
<feature type="region of interest" description="Disordered" evidence="1">
    <location>
        <begin position="26"/>
        <end position="102"/>
    </location>
</feature>
<evidence type="ECO:0000256" key="1">
    <source>
        <dbReference type="SAM" id="MobiDB-lite"/>
    </source>
</evidence>
<keyword evidence="3" id="KW-1185">Reference proteome</keyword>
<gene>
    <name evidence="2" type="ORF">DNHGIG_25530</name>
</gene>
<protein>
    <recommendedName>
        <fullName evidence="4">rRNA biogenesis protein rrp5</fullName>
    </recommendedName>
</protein>
<evidence type="ECO:0008006" key="4">
    <source>
        <dbReference type="Google" id="ProtNLM"/>
    </source>
</evidence>
<dbReference type="AlphaFoldDB" id="A0AAV4LHK9"/>
<feature type="compositionally biased region" description="Basic and acidic residues" evidence="1">
    <location>
        <begin position="89"/>
        <end position="102"/>
    </location>
</feature>
<accession>A0AAV4LHK9</accession>
<organism evidence="2 3">
    <name type="scientific">Collibacillus ludicampi</name>
    <dbReference type="NCBI Taxonomy" id="2771369"/>
    <lineage>
        <taxon>Bacteria</taxon>
        <taxon>Bacillati</taxon>
        <taxon>Bacillota</taxon>
        <taxon>Bacilli</taxon>
        <taxon>Bacillales</taxon>
        <taxon>Alicyclobacillaceae</taxon>
        <taxon>Collibacillus</taxon>
    </lineage>
</organism>
<dbReference type="Proteomes" id="UP001057291">
    <property type="component" value="Unassembled WGS sequence"/>
</dbReference>
<name>A0AAV4LHK9_9BACL</name>
<reference evidence="2" key="1">
    <citation type="journal article" date="2023" name="Int. J. Syst. Evol. Microbiol.">
        <title>Collibacillus ludicampi gen. nov., sp. nov., a new soil bacterium of the family Alicyclobacillaceae.</title>
        <authorList>
            <person name="Jojima T."/>
            <person name="Ioku Y."/>
            <person name="Fukuta Y."/>
            <person name="Shirasaka N."/>
            <person name="Matsumura Y."/>
            <person name="Mori M."/>
        </authorList>
    </citation>
    <scope>NUCLEOTIDE SEQUENCE</scope>
    <source>
        <strain evidence="2">TP075</strain>
    </source>
</reference>
<evidence type="ECO:0000313" key="3">
    <source>
        <dbReference type="Proteomes" id="UP001057291"/>
    </source>
</evidence>
<sequence>MNITLNIEASSPAELQEAITGLAGIVGGAVSPQPDAPTVSTQEEPEKPKRTNRTTTKPDKQQDPEPANEPEDKNAESPEPENVPTVVELRAKAQEKGKTPEGKKAIKALLEKFESKSISDIPEEKRAAFLAALEEL</sequence>
<proteinExistence type="predicted"/>
<evidence type="ECO:0000313" key="2">
    <source>
        <dbReference type="EMBL" id="GIM47004.1"/>
    </source>
</evidence>